<organism evidence="2 3">
    <name type="scientific">Marinitenerispora sediminis</name>
    <dbReference type="NCBI Taxonomy" id="1931232"/>
    <lineage>
        <taxon>Bacteria</taxon>
        <taxon>Bacillati</taxon>
        <taxon>Actinomycetota</taxon>
        <taxon>Actinomycetes</taxon>
        <taxon>Streptosporangiales</taxon>
        <taxon>Nocardiopsidaceae</taxon>
        <taxon>Marinitenerispora</taxon>
    </lineage>
</organism>
<protein>
    <submittedName>
        <fullName evidence="2">Uncharacterized protein</fullName>
    </submittedName>
</protein>
<dbReference type="InterPro" id="IPR011990">
    <property type="entry name" value="TPR-like_helical_dom_sf"/>
</dbReference>
<evidence type="ECO:0000256" key="1">
    <source>
        <dbReference type="SAM" id="MobiDB-lite"/>
    </source>
</evidence>
<proteinExistence type="predicted"/>
<evidence type="ECO:0000313" key="3">
    <source>
        <dbReference type="Proteomes" id="UP000253318"/>
    </source>
</evidence>
<dbReference type="SUPFAM" id="SSF52540">
    <property type="entry name" value="P-loop containing nucleoside triphosphate hydrolases"/>
    <property type="match status" value="1"/>
</dbReference>
<dbReference type="RefSeq" id="WP_114398507.1">
    <property type="nucleotide sequence ID" value="NZ_QEIM01000076.1"/>
</dbReference>
<reference evidence="2 3" key="1">
    <citation type="submission" date="2018-04" db="EMBL/GenBank/DDBJ databases">
        <title>Novel actinobacteria from marine sediment.</title>
        <authorList>
            <person name="Ng Z.Y."/>
            <person name="Tan G.Y.A."/>
        </authorList>
    </citation>
    <scope>NUCLEOTIDE SEQUENCE [LARGE SCALE GENOMIC DNA]</scope>
    <source>
        <strain evidence="2 3">TPS81</strain>
    </source>
</reference>
<dbReference type="Proteomes" id="UP000253318">
    <property type="component" value="Unassembled WGS sequence"/>
</dbReference>
<dbReference type="PANTHER" id="PTHR47691:SF3">
    <property type="entry name" value="HTH-TYPE TRANSCRIPTIONAL REGULATOR RV0890C-RELATED"/>
    <property type="match status" value="1"/>
</dbReference>
<dbReference type="InterPro" id="IPR027417">
    <property type="entry name" value="P-loop_NTPase"/>
</dbReference>
<evidence type="ECO:0000313" key="2">
    <source>
        <dbReference type="EMBL" id="RCV60674.1"/>
    </source>
</evidence>
<name>A0A368TBQ5_9ACTN</name>
<sequence length="771" mass="82058">MPEEDRERAGEGPARANEVGDVSGAGAAVVQVGELHGNLTLHVGAARLPVPSMLPAPVEPFVDRHTELALVRATGERAARGRTTGVAVLHGFGGLGKTALALRYGHVSHTPPDADRLYASLARRSDGTRPGTSDILAGFLRQYGLPSDAVPALPEERAALFRSITAGRRVVLLIDDADSSAQVRELLPNSPGGVVVVTTRRQLRSLDLAPGADYVPVRPLSGEAAAELLTRMARRDGTGPAGDRHPDAPALRQIAEFCAGVPVALRIVGGYLRRHPAVPLERVAQRLADQRRRLGAFTRFAGPDADPAVRTPSEICDLAYAELPAREARLYRLASLFPGPALNAGVAAALLGPPAGSEDAGDALAALAERHLLEDTGDDSGYRYPKLVELDALRRTEEVDPVAEREAALVRAVLWYTAAAGQADDAVLGRPLRLRDRLPVPGLPEHLDLPFTGRAEALDWLRAERHNLYAVITLAFELGRHAAVVRLCASAWALYDSDKLYVDARAAYTMAVDSASLLGHRGAEALMRDHLARVHTDLGAGALRAAAHPAGRDGRSAEERAADPAHYRALAEREFGIAEEQFALARAAAAETSSRFPLDLAVVLDGTHRLHRERGDHARAAQCLEEVIELHRAAGNARGVALNSYQLGRVHRLAGRPDLARRTLEAALAVGTDAALHARARVELARVLAALGEDTAARGAVDSALVALHGSGQTVRLAEALEVRAELALRAEDQAAWRESLAAAERLYAAVHHPGADRVRAQLDGVDGSGR</sequence>
<keyword evidence="3" id="KW-1185">Reference proteome</keyword>
<dbReference type="PRINTS" id="PR00364">
    <property type="entry name" value="DISEASERSIST"/>
</dbReference>
<dbReference type="Gene3D" id="1.25.40.10">
    <property type="entry name" value="Tetratricopeptide repeat domain"/>
    <property type="match status" value="1"/>
</dbReference>
<dbReference type="Gene3D" id="3.40.50.300">
    <property type="entry name" value="P-loop containing nucleotide triphosphate hydrolases"/>
    <property type="match status" value="1"/>
</dbReference>
<accession>A0A368TBQ5</accession>
<feature type="region of interest" description="Disordered" evidence="1">
    <location>
        <begin position="1"/>
        <end position="20"/>
    </location>
</feature>
<dbReference type="GO" id="GO:0043531">
    <property type="term" value="F:ADP binding"/>
    <property type="evidence" value="ECO:0007669"/>
    <property type="project" value="InterPro"/>
</dbReference>
<feature type="compositionally biased region" description="Basic and acidic residues" evidence="1">
    <location>
        <begin position="1"/>
        <end position="10"/>
    </location>
</feature>
<dbReference type="AlphaFoldDB" id="A0A368TBQ5"/>
<comment type="caution">
    <text evidence="2">The sequence shown here is derived from an EMBL/GenBank/DDBJ whole genome shotgun (WGS) entry which is preliminary data.</text>
</comment>
<gene>
    <name evidence="2" type="ORF">DEF24_06430</name>
</gene>
<dbReference type="SUPFAM" id="SSF48452">
    <property type="entry name" value="TPR-like"/>
    <property type="match status" value="1"/>
</dbReference>
<dbReference type="Pfam" id="PF13424">
    <property type="entry name" value="TPR_12"/>
    <property type="match status" value="1"/>
</dbReference>
<dbReference type="OrthoDB" id="5521887at2"/>
<dbReference type="EMBL" id="QEIN01000035">
    <property type="protein sequence ID" value="RCV60674.1"/>
    <property type="molecule type" value="Genomic_DNA"/>
</dbReference>
<dbReference type="PANTHER" id="PTHR47691">
    <property type="entry name" value="REGULATOR-RELATED"/>
    <property type="match status" value="1"/>
</dbReference>